<dbReference type="InterPro" id="IPR004220">
    <property type="entry name" value="5-COMe_2-OHmuconate_Isoase"/>
</dbReference>
<proteinExistence type="predicted"/>
<dbReference type="OrthoDB" id="9814215at2"/>
<dbReference type="InterPro" id="IPR014347">
    <property type="entry name" value="Tautomerase/MIF_sf"/>
</dbReference>
<comment type="caution">
    <text evidence="1">The sequence shown here is derived from an EMBL/GenBank/DDBJ whole genome shotgun (WGS) entry which is preliminary data.</text>
</comment>
<dbReference type="Pfam" id="PF02962">
    <property type="entry name" value="CHMI"/>
    <property type="match status" value="1"/>
</dbReference>
<dbReference type="Proteomes" id="UP000225379">
    <property type="component" value="Unassembled WGS sequence"/>
</dbReference>
<dbReference type="RefSeq" id="WP_098734850.1">
    <property type="nucleotide sequence ID" value="NZ_PDKW01000037.1"/>
</dbReference>
<dbReference type="Gene3D" id="3.30.429.10">
    <property type="entry name" value="Macrophage Migration Inhibitory Factor"/>
    <property type="match status" value="1"/>
</dbReference>
<evidence type="ECO:0000313" key="2">
    <source>
        <dbReference type="Proteomes" id="UP000225379"/>
    </source>
</evidence>
<name>A0A2B8BN60_9PROT</name>
<dbReference type="AlphaFoldDB" id="A0A2B8BN60"/>
<keyword evidence="1" id="KW-0413">Isomerase</keyword>
<protein>
    <submittedName>
        <fullName evidence="1">5-carboxymethyl-2-hydroxymuconate isomerase</fullName>
    </submittedName>
</protein>
<gene>
    <name evidence="1" type="ORF">CRT60_02330</name>
</gene>
<reference evidence="2" key="1">
    <citation type="submission" date="2017-10" db="EMBL/GenBank/DDBJ databases">
        <authorList>
            <person name="Kravchenko I.K."/>
            <person name="Grouzdev D.S."/>
        </authorList>
    </citation>
    <scope>NUCLEOTIDE SEQUENCE [LARGE SCALE GENOMIC DNA]</scope>
    <source>
        <strain evidence="2">B2</strain>
    </source>
</reference>
<accession>A0A2B8BN60</accession>
<organism evidence="1 2">
    <name type="scientific">Azospirillum palustre</name>
    <dbReference type="NCBI Taxonomy" id="2044885"/>
    <lineage>
        <taxon>Bacteria</taxon>
        <taxon>Pseudomonadati</taxon>
        <taxon>Pseudomonadota</taxon>
        <taxon>Alphaproteobacteria</taxon>
        <taxon>Rhodospirillales</taxon>
        <taxon>Azospirillaceae</taxon>
        <taxon>Azospirillum</taxon>
    </lineage>
</organism>
<keyword evidence="2" id="KW-1185">Reference proteome</keyword>
<dbReference type="SUPFAM" id="SSF55331">
    <property type="entry name" value="Tautomerase/MIF"/>
    <property type="match status" value="1"/>
</dbReference>
<dbReference type="EMBL" id="PDKW01000037">
    <property type="protein sequence ID" value="PGH58852.1"/>
    <property type="molecule type" value="Genomic_DNA"/>
</dbReference>
<dbReference type="PANTHER" id="PTHR37950">
    <property type="entry name" value="4-HYDROXYPHENYLACETATE CATABOLISM PROTEIN"/>
    <property type="match status" value="1"/>
</dbReference>
<dbReference type="GO" id="GO:0008704">
    <property type="term" value="F:5-carboxymethyl-2-hydroxymuconate delta-isomerase activity"/>
    <property type="evidence" value="ECO:0007669"/>
    <property type="project" value="InterPro"/>
</dbReference>
<dbReference type="CDD" id="cd00580">
    <property type="entry name" value="CHMI"/>
    <property type="match status" value="1"/>
</dbReference>
<sequence>MPHLTVEYTGNLGEQADIPALLRKANAVLIAQGGVFPTGGIRSRAIRLDDFCVADGTADDAFVHLTLKIGAGRSAEQKTKTGDDLFAMVREHFTALFASRFLALSLDIQEFSEAGTWKQNNIHGRYKAA</sequence>
<dbReference type="PANTHER" id="PTHR37950:SF1">
    <property type="entry name" value="4-HYDROXYPHENYLACETATE CATABOLISM PROTEIN"/>
    <property type="match status" value="1"/>
</dbReference>
<evidence type="ECO:0000313" key="1">
    <source>
        <dbReference type="EMBL" id="PGH58852.1"/>
    </source>
</evidence>